<evidence type="ECO:0000313" key="2">
    <source>
        <dbReference type="EMBL" id="EFK97425.1"/>
    </source>
</evidence>
<name>D9PG90_9ZZZZ</name>
<dbReference type="AlphaFoldDB" id="D9PG90"/>
<dbReference type="EMBL" id="ADZX01000205">
    <property type="protein sequence ID" value="EFK97425.1"/>
    <property type="molecule type" value="Genomic_DNA"/>
</dbReference>
<dbReference type="InterPro" id="IPR004154">
    <property type="entry name" value="Anticodon-bd"/>
</dbReference>
<evidence type="ECO:0000259" key="1">
    <source>
        <dbReference type="Pfam" id="PF03129"/>
    </source>
</evidence>
<dbReference type="GO" id="GO:0016874">
    <property type="term" value="F:ligase activity"/>
    <property type="evidence" value="ECO:0007669"/>
    <property type="project" value="UniProtKB-KW"/>
</dbReference>
<accession>D9PG90</accession>
<feature type="non-terminal residue" evidence="2">
    <location>
        <position position="1"/>
    </location>
</feature>
<comment type="caution">
    <text evidence="2">The sequence shown here is derived from an EMBL/GenBank/DDBJ whole genome shotgun (WGS) entry which is preliminary data.</text>
</comment>
<dbReference type="SUPFAM" id="SSF52954">
    <property type="entry name" value="Class II aaRS ABD-related"/>
    <property type="match status" value="1"/>
</dbReference>
<organism evidence="2">
    <name type="scientific">sediment metagenome</name>
    <dbReference type="NCBI Taxonomy" id="749907"/>
    <lineage>
        <taxon>unclassified sequences</taxon>
        <taxon>metagenomes</taxon>
        <taxon>ecological metagenomes</taxon>
    </lineage>
</organism>
<reference evidence="2" key="1">
    <citation type="submission" date="2010-07" db="EMBL/GenBank/DDBJ databases">
        <authorList>
            <consortium name="CONSOLIDER consortium CSD2007-00005"/>
            <person name="Guazzaroni M.-E."/>
            <person name="Richter M."/>
            <person name="Garcia-Salamanca A."/>
            <person name="Yarza P."/>
            <person name="Ferrer M."/>
        </authorList>
    </citation>
    <scope>NUCLEOTIDE SEQUENCE</scope>
</reference>
<dbReference type="Pfam" id="PF03129">
    <property type="entry name" value="HGTP_anticodon"/>
    <property type="match status" value="1"/>
</dbReference>
<keyword evidence="2" id="KW-0436">Ligase</keyword>
<gene>
    <name evidence="2" type="ORF">LDC_0537</name>
</gene>
<dbReference type="InterPro" id="IPR036621">
    <property type="entry name" value="Anticodon-bd_dom_sf"/>
</dbReference>
<protein>
    <submittedName>
        <fullName evidence="2">Protein containing Anticodon-binding domain</fullName>
        <ecNumber evidence="2">6.1.1.-</ecNumber>
    </submittedName>
</protein>
<proteinExistence type="predicted"/>
<dbReference type="EC" id="6.1.1.-" evidence="2"/>
<feature type="domain" description="Anticodon-binding" evidence="1">
    <location>
        <begin position="2"/>
        <end position="63"/>
    </location>
</feature>
<reference evidence="2" key="2">
    <citation type="journal article" date="2011" name="Microb. Ecol.">
        <title>Taxonomic and Functional Metagenomic Profiling of the Microbial Community in the Anoxic Sediment of a Sub-saline Shallow Lake (Laguna de Carrizo, Central Spain).</title>
        <authorList>
            <person name="Ferrer M."/>
            <person name="Guazzaroni M.E."/>
            <person name="Richter M."/>
            <person name="Garcia-Salamanca A."/>
            <person name="Yarza P."/>
            <person name="Suarez-Suarez A."/>
            <person name="Solano J."/>
            <person name="Alcaide M."/>
            <person name="van Dillewijn P."/>
            <person name="Molina-Henares M.A."/>
            <person name="Lopez-Cortes N."/>
            <person name="Al-Ramahi Y."/>
            <person name="Guerrero C."/>
            <person name="Acosta A."/>
            <person name="de Eugenio L.I."/>
            <person name="Martinez V."/>
            <person name="Marques S."/>
            <person name="Rojo F."/>
            <person name="Santero E."/>
            <person name="Genilloud O."/>
            <person name="Perez-Perez J."/>
            <person name="Rossello-Mora R."/>
            <person name="Ramos J.L."/>
        </authorList>
    </citation>
    <scope>NUCLEOTIDE SEQUENCE</scope>
</reference>
<dbReference type="Gene3D" id="3.40.50.800">
    <property type="entry name" value="Anticodon-binding domain"/>
    <property type="match status" value="1"/>
</dbReference>
<sequence>HAVGIRVKLDDTNESLGKRIRSAKTDKLPYFAVIGDTEIANKNVTLESRSGTSVQMTLSTLGNHLLAEIETKKL</sequence>